<dbReference type="Proteomes" id="UP001497602">
    <property type="component" value="Unassembled WGS sequence"/>
</dbReference>
<dbReference type="RefSeq" id="WP_348739615.1">
    <property type="nucleotide sequence ID" value="NZ_CAXJRC010000043.1"/>
</dbReference>
<evidence type="ECO:0000313" key="2">
    <source>
        <dbReference type="Proteomes" id="UP001497602"/>
    </source>
</evidence>
<protein>
    <submittedName>
        <fullName evidence="1">Uncharacterized protein</fullName>
    </submittedName>
</protein>
<name>A0ABP1FIN9_9FLAO</name>
<organism evidence="1 2">
    <name type="scientific">Tenacibaculum vairaonense</name>
    <dbReference type="NCBI Taxonomy" id="3137860"/>
    <lineage>
        <taxon>Bacteria</taxon>
        <taxon>Pseudomonadati</taxon>
        <taxon>Bacteroidota</taxon>
        <taxon>Flavobacteriia</taxon>
        <taxon>Flavobacteriales</taxon>
        <taxon>Flavobacteriaceae</taxon>
        <taxon>Tenacibaculum</taxon>
    </lineage>
</organism>
<gene>
    <name evidence="1" type="ORF">T190115A13A_60032</name>
</gene>
<evidence type="ECO:0000313" key="1">
    <source>
        <dbReference type="EMBL" id="CAL2108037.1"/>
    </source>
</evidence>
<accession>A0ABP1FIN9</accession>
<proteinExistence type="predicted"/>
<comment type="caution">
    <text evidence="1">The sequence shown here is derived from an EMBL/GenBank/DDBJ whole genome shotgun (WGS) entry which is preliminary data.</text>
</comment>
<sequence length="121" mass="13815">MELYCKKCNELLVEGLNEAKNREVIYADECDLIPEGKYIVNKDVWNFEDLEIDYLINSNSIKLKDHHKSVRLQGCCGSSGLDGLNQLCPKCNYEVGILVADCWTPRFIGIDMSKVSLKPLW</sequence>
<keyword evidence="2" id="KW-1185">Reference proteome</keyword>
<reference evidence="1 2" key="1">
    <citation type="submission" date="2024-05" db="EMBL/GenBank/DDBJ databases">
        <authorList>
            <person name="Duchaud E."/>
        </authorList>
    </citation>
    <scope>NUCLEOTIDE SEQUENCE [LARGE SCALE GENOMIC DNA]</scope>
    <source>
        <strain evidence="1">Ena-SAMPLE-TAB-13-05-2024-13:56:06:370-140305</strain>
    </source>
</reference>
<dbReference type="EMBL" id="CAXJRC010000043">
    <property type="protein sequence ID" value="CAL2108037.1"/>
    <property type="molecule type" value="Genomic_DNA"/>
</dbReference>